<protein>
    <recommendedName>
        <fullName evidence="4">DUF2946 domain-containing protein</fullName>
    </recommendedName>
</protein>
<proteinExistence type="predicted"/>
<feature type="signal peptide" evidence="1">
    <location>
        <begin position="1"/>
        <end position="42"/>
    </location>
</feature>
<comment type="caution">
    <text evidence="2">The sequence shown here is derived from an EMBL/GenBank/DDBJ whole genome shotgun (WGS) entry which is preliminary data.</text>
</comment>
<evidence type="ECO:0008006" key="4">
    <source>
        <dbReference type="Google" id="ProtNLM"/>
    </source>
</evidence>
<dbReference type="Proteomes" id="UP000262917">
    <property type="component" value="Unassembled WGS sequence"/>
</dbReference>
<sequence>MAVRWPGCTIRSTMRSFRRHRLRARLSLLAMVALLWSQLAMAAHPGCLAIPAASEPAVAMASHGCEQEAPPHQEPLCQSHCSQGELSSDVARVPPVLPLPVMPAQSFVAVIAAPQAAAVLPDAVDGPPPVSWHRPTAHPAALLLI</sequence>
<organism evidence="2 3">
    <name type="scientific">Cognatiluteimonas weifangensis</name>
    <dbReference type="NCBI Taxonomy" id="2303539"/>
    <lineage>
        <taxon>Bacteria</taxon>
        <taxon>Pseudomonadati</taxon>
        <taxon>Pseudomonadota</taxon>
        <taxon>Gammaproteobacteria</taxon>
        <taxon>Lysobacterales</taxon>
        <taxon>Lysobacteraceae</taxon>
        <taxon>Cognatiluteimonas</taxon>
    </lineage>
</organism>
<evidence type="ECO:0000313" key="2">
    <source>
        <dbReference type="EMBL" id="RFP61202.1"/>
    </source>
</evidence>
<name>A0A372DPC5_9GAMM</name>
<reference evidence="2 3" key="1">
    <citation type="submission" date="2018-08" db="EMBL/GenBank/DDBJ databases">
        <title>Lysobacter weifangensis sp. nov., a new member of the family 'Xanthomonadaceae', isolated from soil in a farmland.</title>
        <authorList>
            <person name="Zhao H."/>
        </authorList>
    </citation>
    <scope>NUCLEOTIDE SEQUENCE [LARGE SCALE GENOMIC DNA]</scope>
    <source>
        <strain evidence="2 3">WF-2</strain>
    </source>
</reference>
<keyword evidence="1" id="KW-0732">Signal</keyword>
<accession>A0A372DPC5</accession>
<evidence type="ECO:0000256" key="1">
    <source>
        <dbReference type="SAM" id="SignalP"/>
    </source>
</evidence>
<gene>
    <name evidence="2" type="ORF">D0Y53_05650</name>
</gene>
<feature type="chain" id="PRO_5017077421" description="DUF2946 domain-containing protein" evidence="1">
    <location>
        <begin position="43"/>
        <end position="145"/>
    </location>
</feature>
<dbReference type="EMBL" id="QVPD01000004">
    <property type="protein sequence ID" value="RFP61202.1"/>
    <property type="molecule type" value="Genomic_DNA"/>
</dbReference>
<evidence type="ECO:0000313" key="3">
    <source>
        <dbReference type="Proteomes" id="UP000262917"/>
    </source>
</evidence>
<dbReference type="AlphaFoldDB" id="A0A372DPC5"/>
<keyword evidence="3" id="KW-1185">Reference proteome</keyword>